<feature type="domain" description="RRM" evidence="5">
    <location>
        <begin position="263"/>
        <end position="342"/>
    </location>
</feature>
<dbReference type="AlphaFoldDB" id="A0A1X2HYA8"/>
<dbReference type="InterPro" id="IPR000504">
    <property type="entry name" value="RRM_dom"/>
</dbReference>
<accession>A0A1X2HYA8</accession>
<proteinExistence type="predicted"/>
<feature type="compositionally biased region" description="Polar residues" evidence="4">
    <location>
        <begin position="457"/>
        <end position="474"/>
    </location>
</feature>
<keyword evidence="7" id="KW-1185">Reference proteome</keyword>
<keyword evidence="2" id="KW-0539">Nucleus</keyword>
<evidence type="ECO:0000256" key="1">
    <source>
        <dbReference type="ARBA" id="ARBA00004123"/>
    </source>
</evidence>
<evidence type="ECO:0000256" key="2">
    <source>
        <dbReference type="ARBA" id="ARBA00023242"/>
    </source>
</evidence>
<dbReference type="PANTHER" id="PTHR13952">
    <property type="entry name" value="U1 SMALL NUCLEAR RIBONUCLEOPROTEIN 70 KD"/>
    <property type="match status" value="1"/>
</dbReference>
<feature type="region of interest" description="Disordered" evidence="4">
    <location>
        <begin position="55"/>
        <end position="85"/>
    </location>
</feature>
<feature type="compositionally biased region" description="Acidic residues" evidence="4">
    <location>
        <begin position="67"/>
        <end position="83"/>
    </location>
</feature>
<dbReference type="OrthoDB" id="410044at2759"/>
<dbReference type="PROSITE" id="PS50102">
    <property type="entry name" value="RRM"/>
    <property type="match status" value="2"/>
</dbReference>
<comment type="caution">
    <text evidence="6">The sequence shown here is derived from an EMBL/GenBank/DDBJ whole genome shotgun (WGS) entry which is preliminary data.</text>
</comment>
<dbReference type="InterPro" id="IPR035979">
    <property type="entry name" value="RBD_domain_sf"/>
</dbReference>
<dbReference type="EMBL" id="MCGE01000046">
    <property type="protein sequence ID" value="ORZ05065.1"/>
    <property type="molecule type" value="Genomic_DNA"/>
</dbReference>
<evidence type="ECO:0000313" key="6">
    <source>
        <dbReference type="EMBL" id="ORZ05065.1"/>
    </source>
</evidence>
<dbReference type="SMART" id="SM00360">
    <property type="entry name" value="RRM"/>
    <property type="match status" value="3"/>
</dbReference>
<evidence type="ECO:0000313" key="7">
    <source>
        <dbReference type="Proteomes" id="UP000193560"/>
    </source>
</evidence>
<sequence length="610" mass="68100">MNSEGSFKFVPQADRIEPSANAQLSYLGFTTDDKENMFVDDSVAQVDIDALQGETLVSNSPYPDSPMTDDQDDSESLADNDDPSIDKRGSPLACIFVASLNKHKTEDALNVSVYQKFEKWGKLLHVKVFKDCMNRPYAFVQYERIGDAKQALLKAPGTILDGRTLRCEPARVNRSLVIESTELPLDEQDIANKLSTYGPIEQIHIVTGAALTTAYIMFSYRDDAVKAFLRLKVLARFKHWKVEWITNNDLRVSGNGKCSDKNTCIFVGNLGRSIEKSEIQERFGEYGPIESIRIVKKKTENLCNTTFGFIRYASYNSATMAINTEDGQQWHGRTLHVSYQEDQQKRFDSSSSNMDDVVTTADSHIEHFGPRPHSPGVVIPSAVVATTSTCNIYPQPKRQPHLATQSTKETALSPSCTILTTTTMSTTKIANFNTGTNRHRHQEHLGSEPMARTALNSADSVANSLDSSNDSQENAETHLNRRSIQPLSRLHSIEQTTGDTESATLQDNQDYSIGPFPPHGYYYWYPPIPYPQVYPPIYSQTTNAYDTSGGYYQMHPYAGTYYFIPIAKPFVATVPGTLSNTTIQSPPLVWPPAFQPIHYPLPTSKKISPP</sequence>
<feature type="domain" description="RRM" evidence="5">
    <location>
        <begin position="93"/>
        <end position="172"/>
    </location>
</feature>
<gene>
    <name evidence="6" type="ORF">BCR42DRAFT_428629</name>
</gene>
<comment type="subcellular location">
    <subcellularLocation>
        <location evidence="1">Nucleus</location>
    </subcellularLocation>
</comment>
<dbReference type="CDD" id="cd00590">
    <property type="entry name" value="RRM_SF"/>
    <property type="match status" value="1"/>
</dbReference>
<evidence type="ECO:0000256" key="4">
    <source>
        <dbReference type="SAM" id="MobiDB-lite"/>
    </source>
</evidence>
<organism evidence="6 7">
    <name type="scientific">Absidia repens</name>
    <dbReference type="NCBI Taxonomy" id="90262"/>
    <lineage>
        <taxon>Eukaryota</taxon>
        <taxon>Fungi</taxon>
        <taxon>Fungi incertae sedis</taxon>
        <taxon>Mucoromycota</taxon>
        <taxon>Mucoromycotina</taxon>
        <taxon>Mucoromycetes</taxon>
        <taxon>Mucorales</taxon>
        <taxon>Cunninghamellaceae</taxon>
        <taxon>Absidia</taxon>
    </lineage>
</organism>
<dbReference type="Proteomes" id="UP000193560">
    <property type="component" value="Unassembled WGS sequence"/>
</dbReference>
<feature type="region of interest" description="Disordered" evidence="4">
    <location>
        <begin position="457"/>
        <end position="489"/>
    </location>
</feature>
<dbReference type="InterPro" id="IPR012677">
    <property type="entry name" value="Nucleotide-bd_a/b_plait_sf"/>
</dbReference>
<dbReference type="SUPFAM" id="SSF54928">
    <property type="entry name" value="RNA-binding domain, RBD"/>
    <property type="match status" value="2"/>
</dbReference>
<dbReference type="GO" id="GO:0071011">
    <property type="term" value="C:precatalytic spliceosome"/>
    <property type="evidence" value="ECO:0007669"/>
    <property type="project" value="TreeGrafter"/>
</dbReference>
<dbReference type="InterPro" id="IPR051183">
    <property type="entry name" value="U1_U11-U12_snRNP_70-35kDa"/>
</dbReference>
<dbReference type="GO" id="GO:0000398">
    <property type="term" value="P:mRNA splicing, via spliceosome"/>
    <property type="evidence" value="ECO:0007669"/>
    <property type="project" value="TreeGrafter"/>
</dbReference>
<dbReference type="Gene3D" id="3.30.70.330">
    <property type="match status" value="3"/>
</dbReference>
<keyword evidence="3" id="KW-0694">RNA-binding</keyword>
<evidence type="ECO:0000259" key="5">
    <source>
        <dbReference type="PROSITE" id="PS50102"/>
    </source>
</evidence>
<dbReference type="GO" id="GO:0017069">
    <property type="term" value="F:snRNA binding"/>
    <property type="evidence" value="ECO:0007669"/>
    <property type="project" value="TreeGrafter"/>
</dbReference>
<dbReference type="STRING" id="90262.A0A1X2HYA8"/>
<evidence type="ECO:0000256" key="3">
    <source>
        <dbReference type="PROSITE-ProRule" id="PRU00176"/>
    </source>
</evidence>
<protein>
    <recommendedName>
        <fullName evidence="5">RRM domain-containing protein</fullName>
    </recommendedName>
</protein>
<name>A0A1X2HYA8_9FUNG</name>
<reference evidence="6 7" key="1">
    <citation type="submission" date="2016-07" db="EMBL/GenBank/DDBJ databases">
        <title>Pervasive Adenine N6-methylation of Active Genes in Fungi.</title>
        <authorList>
            <consortium name="DOE Joint Genome Institute"/>
            <person name="Mondo S.J."/>
            <person name="Dannebaum R.O."/>
            <person name="Kuo R.C."/>
            <person name="Labutti K."/>
            <person name="Haridas S."/>
            <person name="Kuo A."/>
            <person name="Salamov A."/>
            <person name="Ahrendt S.R."/>
            <person name="Lipzen A."/>
            <person name="Sullivan W."/>
            <person name="Andreopoulos W.B."/>
            <person name="Clum A."/>
            <person name="Lindquist E."/>
            <person name="Daum C."/>
            <person name="Ramamoorthy G.K."/>
            <person name="Gryganskyi A."/>
            <person name="Culley D."/>
            <person name="Magnuson J.K."/>
            <person name="James T.Y."/>
            <person name="O'Malley M.A."/>
            <person name="Stajich J.E."/>
            <person name="Spatafora J.W."/>
            <person name="Visel A."/>
            <person name="Grigoriev I.V."/>
        </authorList>
    </citation>
    <scope>NUCLEOTIDE SEQUENCE [LARGE SCALE GENOMIC DNA]</scope>
    <source>
        <strain evidence="6 7">NRRL 1336</strain>
    </source>
</reference>
<dbReference type="Pfam" id="PF00076">
    <property type="entry name" value="RRM_1"/>
    <property type="match status" value="2"/>
</dbReference>
<dbReference type="GO" id="GO:0003729">
    <property type="term" value="F:mRNA binding"/>
    <property type="evidence" value="ECO:0007669"/>
    <property type="project" value="TreeGrafter"/>
</dbReference>